<comment type="caution">
    <text evidence="1">The sequence shown here is derived from an EMBL/GenBank/DDBJ whole genome shotgun (WGS) entry which is preliminary data.</text>
</comment>
<dbReference type="RefSeq" id="XP_007755090.1">
    <property type="nucleotide sequence ID" value="XM_007756900.1"/>
</dbReference>
<dbReference type="VEuPathDB" id="FungiDB:A1O7_02871"/>
<gene>
    <name evidence="1" type="ORF">A1O7_02871</name>
</gene>
<dbReference type="AlphaFoldDB" id="W9WD01"/>
<proteinExistence type="predicted"/>
<organism evidence="1 2">
    <name type="scientific">Cladophialophora yegresii CBS 114405</name>
    <dbReference type="NCBI Taxonomy" id="1182544"/>
    <lineage>
        <taxon>Eukaryota</taxon>
        <taxon>Fungi</taxon>
        <taxon>Dikarya</taxon>
        <taxon>Ascomycota</taxon>
        <taxon>Pezizomycotina</taxon>
        <taxon>Eurotiomycetes</taxon>
        <taxon>Chaetothyriomycetidae</taxon>
        <taxon>Chaetothyriales</taxon>
        <taxon>Herpotrichiellaceae</taxon>
        <taxon>Cladophialophora</taxon>
    </lineage>
</organism>
<dbReference type="OrthoDB" id="10447659at2759"/>
<dbReference type="EMBL" id="AMGW01000002">
    <property type="protein sequence ID" value="EXJ62436.1"/>
    <property type="molecule type" value="Genomic_DNA"/>
</dbReference>
<evidence type="ECO:0000313" key="1">
    <source>
        <dbReference type="EMBL" id="EXJ62436.1"/>
    </source>
</evidence>
<dbReference type="Proteomes" id="UP000019473">
    <property type="component" value="Unassembled WGS sequence"/>
</dbReference>
<accession>W9WD01</accession>
<name>W9WD01_9EURO</name>
<reference evidence="1 2" key="1">
    <citation type="submission" date="2013-03" db="EMBL/GenBank/DDBJ databases">
        <title>The Genome Sequence of Cladophialophora yegresii CBS 114405.</title>
        <authorList>
            <consortium name="The Broad Institute Genomics Platform"/>
            <person name="Cuomo C."/>
            <person name="de Hoog S."/>
            <person name="Gorbushina A."/>
            <person name="Walker B."/>
            <person name="Young S.K."/>
            <person name="Zeng Q."/>
            <person name="Gargeya S."/>
            <person name="Fitzgerald M."/>
            <person name="Haas B."/>
            <person name="Abouelleil A."/>
            <person name="Allen A.W."/>
            <person name="Alvarado L."/>
            <person name="Arachchi H.M."/>
            <person name="Berlin A.M."/>
            <person name="Chapman S.B."/>
            <person name="Gainer-Dewar J."/>
            <person name="Goldberg J."/>
            <person name="Griggs A."/>
            <person name="Gujja S."/>
            <person name="Hansen M."/>
            <person name="Howarth C."/>
            <person name="Imamovic A."/>
            <person name="Ireland A."/>
            <person name="Larimer J."/>
            <person name="McCowan C."/>
            <person name="Murphy C."/>
            <person name="Pearson M."/>
            <person name="Poon T.W."/>
            <person name="Priest M."/>
            <person name="Roberts A."/>
            <person name="Saif S."/>
            <person name="Shea T."/>
            <person name="Sisk P."/>
            <person name="Sykes S."/>
            <person name="Wortman J."/>
            <person name="Nusbaum C."/>
            <person name="Birren B."/>
        </authorList>
    </citation>
    <scope>NUCLEOTIDE SEQUENCE [LARGE SCALE GENOMIC DNA]</scope>
    <source>
        <strain evidence="1 2">CBS 114405</strain>
    </source>
</reference>
<sequence length="132" mass="15005">MATFRIFRQLQRQCHSTLSMKRFTGLCAYLSVALDHGYPLPDHAFDLFFTSHPSFGGVASDPLGDVSYHTWLIERPTPTVGLHRIVTRDGLGAIAEENPFTFTLTRRKLDKWMHKKDFSEKGDHKGKSAAIR</sequence>
<dbReference type="GeneID" id="19177475"/>
<dbReference type="HOGENOM" id="CLU_1916869_0_0_1"/>
<keyword evidence="2" id="KW-1185">Reference proteome</keyword>
<protein>
    <submittedName>
        <fullName evidence="1">Uncharacterized protein</fullName>
    </submittedName>
</protein>
<evidence type="ECO:0000313" key="2">
    <source>
        <dbReference type="Proteomes" id="UP000019473"/>
    </source>
</evidence>